<dbReference type="GO" id="GO:0000030">
    <property type="term" value="F:mannosyltransferase activity"/>
    <property type="evidence" value="ECO:0007669"/>
    <property type="project" value="TreeGrafter"/>
</dbReference>
<evidence type="ECO:0000256" key="1">
    <source>
        <dbReference type="ARBA" id="ARBA00022679"/>
    </source>
</evidence>
<dbReference type="EMBL" id="CP050063">
    <property type="protein sequence ID" value="QIP13908.1"/>
    <property type="molecule type" value="Genomic_DNA"/>
</dbReference>
<dbReference type="Gene3D" id="3.90.550.20">
    <property type="match status" value="1"/>
</dbReference>
<dbReference type="KEGG" id="spib:G8759_15455"/>
<keyword evidence="3" id="KW-1185">Reference proteome</keyword>
<dbReference type="InterPro" id="IPR029044">
    <property type="entry name" value="Nucleotide-diphossugar_trans"/>
</dbReference>
<organism evidence="2 3">
    <name type="scientific">Spirosoma aureum</name>
    <dbReference type="NCBI Taxonomy" id="2692134"/>
    <lineage>
        <taxon>Bacteria</taxon>
        <taxon>Pseudomonadati</taxon>
        <taxon>Bacteroidota</taxon>
        <taxon>Cytophagia</taxon>
        <taxon>Cytophagales</taxon>
        <taxon>Cytophagaceae</taxon>
        <taxon>Spirosoma</taxon>
    </lineage>
</organism>
<dbReference type="SUPFAM" id="SSF53448">
    <property type="entry name" value="Nucleotide-diphospho-sugar transferases"/>
    <property type="match status" value="1"/>
</dbReference>
<reference evidence="2 3" key="1">
    <citation type="submission" date="2020-03" db="EMBL/GenBank/DDBJ databases">
        <authorList>
            <person name="Kim M.K."/>
        </authorList>
    </citation>
    <scope>NUCLEOTIDE SEQUENCE [LARGE SCALE GENOMIC DNA]</scope>
    <source>
        <strain evidence="2 3">BT328</strain>
    </source>
</reference>
<name>A0A6G9ANB6_9BACT</name>
<dbReference type="GO" id="GO:0051999">
    <property type="term" value="P:mannosyl-inositol phosphorylceramide biosynthetic process"/>
    <property type="evidence" value="ECO:0007669"/>
    <property type="project" value="TreeGrafter"/>
</dbReference>
<evidence type="ECO:0000313" key="2">
    <source>
        <dbReference type="EMBL" id="QIP13908.1"/>
    </source>
</evidence>
<proteinExistence type="predicted"/>
<dbReference type="InterPro" id="IPR007577">
    <property type="entry name" value="GlycoTrfase_DXD_sugar-bd_CS"/>
</dbReference>
<gene>
    <name evidence="2" type="ORF">G8759_15455</name>
</gene>
<dbReference type="GO" id="GO:0016020">
    <property type="term" value="C:membrane"/>
    <property type="evidence" value="ECO:0007669"/>
    <property type="project" value="GOC"/>
</dbReference>
<dbReference type="AlphaFoldDB" id="A0A6G9ANB6"/>
<accession>A0A6G9ANB6</accession>
<sequence length="241" mass="27955">MIPKVIHYCWFGRGKMPAMADRCICSWKQFLPNYELRLWNEDSFDINSVPYVKEAYQARKFAFVTDYVRLYALHQFGGIYLDTDVEVLKSLDDLLHLPAFSGFESDHEIPTGIMASEQHNEWASEQLRYYAGRHFLRPDGSYDMTTNVEIISGSMAANGFMLKNSYQIYKGCMHIFPKDYFCPKSRSGIITISPNTYCIHHFEGSWQPVGSKLKKYIFQKIIGPTITDKLVNLKRSLLSRK</sequence>
<dbReference type="Proteomes" id="UP000501802">
    <property type="component" value="Chromosome"/>
</dbReference>
<protein>
    <submittedName>
        <fullName evidence="2">Glycosyl transferase</fullName>
    </submittedName>
</protein>
<dbReference type="PANTHER" id="PTHR32385">
    <property type="entry name" value="MANNOSYL PHOSPHORYLINOSITOL CERAMIDE SYNTHASE"/>
    <property type="match status" value="1"/>
</dbReference>
<evidence type="ECO:0000313" key="3">
    <source>
        <dbReference type="Proteomes" id="UP000501802"/>
    </source>
</evidence>
<keyword evidence="1 2" id="KW-0808">Transferase</keyword>
<dbReference type="InterPro" id="IPR051706">
    <property type="entry name" value="Glycosyltransferase_domain"/>
</dbReference>
<dbReference type="PANTHER" id="PTHR32385:SF15">
    <property type="entry name" value="INOSITOL PHOSPHOCERAMIDE MANNOSYLTRANSFERASE 1"/>
    <property type="match status" value="1"/>
</dbReference>
<dbReference type="Pfam" id="PF04488">
    <property type="entry name" value="Gly_transf_sug"/>
    <property type="match status" value="1"/>
</dbReference>